<evidence type="ECO:0000313" key="3">
    <source>
        <dbReference type="EMBL" id="VAW75292.1"/>
    </source>
</evidence>
<dbReference type="SUPFAM" id="SSF51735">
    <property type="entry name" value="NAD(P)-binding Rossmann-fold domains"/>
    <property type="match status" value="1"/>
</dbReference>
<dbReference type="InterPro" id="IPR051122">
    <property type="entry name" value="SDR_DHRS6-like"/>
</dbReference>
<keyword evidence="2" id="KW-0560">Oxidoreductase</keyword>
<gene>
    <name evidence="3" type="ORF">MNBD_GAMMA12-2719</name>
</gene>
<evidence type="ECO:0000256" key="2">
    <source>
        <dbReference type="ARBA" id="ARBA00023002"/>
    </source>
</evidence>
<dbReference type="GO" id="GO:0016491">
    <property type="term" value="F:oxidoreductase activity"/>
    <property type="evidence" value="ECO:0007669"/>
    <property type="project" value="UniProtKB-KW"/>
</dbReference>
<dbReference type="AlphaFoldDB" id="A0A3B0YJ14"/>
<dbReference type="InterPro" id="IPR002347">
    <property type="entry name" value="SDR_fam"/>
</dbReference>
<evidence type="ECO:0000256" key="1">
    <source>
        <dbReference type="ARBA" id="ARBA00006484"/>
    </source>
</evidence>
<organism evidence="3">
    <name type="scientific">hydrothermal vent metagenome</name>
    <dbReference type="NCBI Taxonomy" id="652676"/>
    <lineage>
        <taxon>unclassified sequences</taxon>
        <taxon>metagenomes</taxon>
        <taxon>ecological metagenomes</taxon>
    </lineage>
</organism>
<accession>A0A3B0YJ14</accession>
<dbReference type="EMBL" id="UOFL01000078">
    <property type="protein sequence ID" value="VAW75292.1"/>
    <property type="molecule type" value="Genomic_DNA"/>
</dbReference>
<sequence>MKLKNSKVLVVGGGSGLGLGIAIEAATEGATVVVASRSQHKLEEVVDNNEGINEYHLVDVSSKESIATLFNDIGHVDHIVVTSGFVTGKKFAELSQAEARQDLEINFWGKYNICQRGADYINVGGSITLISGAFAKKPNPDVFMTTISVSAVESMAKTLALSLSPTRVNVISPYIVDTGLVSSDKSNDERNDYLQSTAKSLPSQCIGTPQNIGDAAVLLMSNPYITGSILSIDGGFTL</sequence>
<dbReference type="PANTHER" id="PTHR43477:SF1">
    <property type="entry name" value="DIHYDROANTICAPSIN 7-DEHYDROGENASE"/>
    <property type="match status" value="1"/>
</dbReference>
<reference evidence="3" key="1">
    <citation type="submission" date="2018-06" db="EMBL/GenBank/DDBJ databases">
        <authorList>
            <person name="Zhirakovskaya E."/>
        </authorList>
    </citation>
    <scope>NUCLEOTIDE SEQUENCE</scope>
</reference>
<dbReference type="PRINTS" id="PR00081">
    <property type="entry name" value="GDHRDH"/>
</dbReference>
<dbReference type="PANTHER" id="PTHR43477">
    <property type="entry name" value="DIHYDROANTICAPSIN 7-DEHYDROGENASE"/>
    <property type="match status" value="1"/>
</dbReference>
<dbReference type="InterPro" id="IPR036291">
    <property type="entry name" value="NAD(P)-bd_dom_sf"/>
</dbReference>
<proteinExistence type="inferred from homology"/>
<dbReference type="Pfam" id="PF13561">
    <property type="entry name" value="adh_short_C2"/>
    <property type="match status" value="1"/>
</dbReference>
<comment type="similarity">
    <text evidence="1">Belongs to the short-chain dehydrogenases/reductases (SDR) family.</text>
</comment>
<protein>
    <recommendedName>
        <fullName evidence="4">3-oxoacyl-[acyl-carrier protein] reductase</fullName>
    </recommendedName>
</protein>
<name>A0A3B0YJ14_9ZZZZ</name>
<evidence type="ECO:0008006" key="4">
    <source>
        <dbReference type="Google" id="ProtNLM"/>
    </source>
</evidence>
<dbReference type="Gene3D" id="3.40.50.720">
    <property type="entry name" value="NAD(P)-binding Rossmann-like Domain"/>
    <property type="match status" value="1"/>
</dbReference>